<dbReference type="Pfam" id="PF00877">
    <property type="entry name" value="NLPC_P60"/>
    <property type="match status" value="1"/>
</dbReference>
<proteinExistence type="inferred from homology"/>
<gene>
    <name evidence="6" type="ORF">NDK43_07890</name>
</gene>
<accession>A0ABT0W9Z4</accession>
<comment type="similarity">
    <text evidence="1">Belongs to the peptidase C40 family.</text>
</comment>
<evidence type="ECO:0000256" key="1">
    <source>
        <dbReference type="ARBA" id="ARBA00007074"/>
    </source>
</evidence>
<dbReference type="PANTHER" id="PTHR47053">
    <property type="entry name" value="MUREIN DD-ENDOPEPTIDASE MEPH-RELATED"/>
    <property type="match status" value="1"/>
</dbReference>
<comment type="caution">
    <text evidence="6">The sequence shown here is derived from an EMBL/GenBank/DDBJ whole genome shotgun (WGS) entry which is preliminary data.</text>
</comment>
<dbReference type="Proteomes" id="UP001523262">
    <property type="component" value="Unassembled WGS sequence"/>
</dbReference>
<evidence type="ECO:0000256" key="4">
    <source>
        <dbReference type="ARBA" id="ARBA00022807"/>
    </source>
</evidence>
<dbReference type="InterPro" id="IPR038765">
    <property type="entry name" value="Papain-like_cys_pep_sf"/>
</dbReference>
<evidence type="ECO:0000313" key="7">
    <source>
        <dbReference type="Proteomes" id="UP001523262"/>
    </source>
</evidence>
<dbReference type="EMBL" id="JAMQCR010000001">
    <property type="protein sequence ID" value="MCM2532329.1"/>
    <property type="molecule type" value="Genomic_DNA"/>
</dbReference>
<dbReference type="SUPFAM" id="SSF54001">
    <property type="entry name" value="Cysteine proteinases"/>
    <property type="match status" value="1"/>
</dbReference>
<dbReference type="InterPro" id="IPR000064">
    <property type="entry name" value="NLP_P60_dom"/>
</dbReference>
<evidence type="ECO:0000256" key="2">
    <source>
        <dbReference type="ARBA" id="ARBA00022670"/>
    </source>
</evidence>
<dbReference type="InterPro" id="IPR051202">
    <property type="entry name" value="Peptidase_C40"/>
</dbReference>
<evidence type="ECO:0000256" key="3">
    <source>
        <dbReference type="ARBA" id="ARBA00022801"/>
    </source>
</evidence>
<feature type="domain" description="NlpC/P60" evidence="5">
    <location>
        <begin position="1"/>
        <end position="103"/>
    </location>
</feature>
<name>A0ABT0W9Z4_9BACI</name>
<dbReference type="PROSITE" id="PS51935">
    <property type="entry name" value="NLPC_P60"/>
    <property type="match status" value="1"/>
</dbReference>
<keyword evidence="7" id="KW-1185">Reference proteome</keyword>
<dbReference type="Gene3D" id="3.90.1720.10">
    <property type="entry name" value="endopeptidase domain like (from Nostoc punctiforme)"/>
    <property type="match status" value="1"/>
</dbReference>
<evidence type="ECO:0000313" key="6">
    <source>
        <dbReference type="EMBL" id="MCM2532329.1"/>
    </source>
</evidence>
<keyword evidence="2" id="KW-0645">Protease</keyword>
<dbReference type="PANTHER" id="PTHR47053:SF1">
    <property type="entry name" value="MUREIN DD-ENDOPEPTIDASE MEPH-RELATED"/>
    <property type="match status" value="1"/>
</dbReference>
<keyword evidence="4" id="KW-0788">Thiol protease</keyword>
<organism evidence="6 7">
    <name type="scientific">Neobacillus pocheonensis</name>
    <dbReference type="NCBI Taxonomy" id="363869"/>
    <lineage>
        <taxon>Bacteria</taxon>
        <taxon>Bacillati</taxon>
        <taxon>Bacillota</taxon>
        <taxon>Bacilli</taxon>
        <taxon>Bacillales</taxon>
        <taxon>Bacillaceae</taxon>
        <taxon>Neobacillus</taxon>
    </lineage>
</organism>
<evidence type="ECO:0000259" key="5">
    <source>
        <dbReference type="PROSITE" id="PS51935"/>
    </source>
</evidence>
<keyword evidence="3" id="KW-0378">Hydrolase</keyword>
<reference evidence="6 7" key="1">
    <citation type="submission" date="2022-06" db="EMBL/GenBank/DDBJ databases">
        <authorList>
            <person name="Jeon C.O."/>
        </authorList>
    </citation>
    <scope>NUCLEOTIDE SEQUENCE [LARGE SCALE GENOMIC DNA]</scope>
    <source>
        <strain evidence="6 7">KCTC 13943</strain>
    </source>
</reference>
<sequence>MGVPYVWGGTTPNGFDCSGLVQYVYHSIGINLPRVAQDQQNVGTRISPDQVQKGDLVFKGDPAYHVGIYIGNGEWIQAPETGDVVKISPYNPSSFSSATSILR</sequence>
<protein>
    <submittedName>
        <fullName evidence="6">C40 family peptidase</fullName>
    </submittedName>
</protein>